<accession>N1X2K4</accession>
<gene>
    <name evidence="1" type="ORF">pgond44_03633</name>
</gene>
<dbReference type="EMBL" id="APLF01000003">
    <property type="protein sequence ID" value="EMY82293.1"/>
    <property type="molecule type" value="Genomic_DNA"/>
</dbReference>
<dbReference type="Proteomes" id="UP000012317">
    <property type="component" value="Unassembled WGS sequence"/>
</dbReference>
<comment type="caution">
    <text evidence="1">The sequence shown here is derived from an EMBL/GenBank/DDBJ whole genome shotgun (WGS) entry which is preliminary data.</text>
</comment>
<dbReference type="STRING" id="1189619.pgond44_03633"/>
<evidence type="ECO:0000313" key="1">
    <source>
        <dbReference type="EMBL" id="EMY82293.1"/>
    </source>
</evidence>
<sequence length="186" mass="21728">MVLKTINMETINFDQLLLKTAFSCMACDGDIDKREVKLIKRLHKEKKTFGEININSEMENLLIAINRDGQQFLKDYFNQLTTSVLSEANELKLIEVAIETIKADNKIEYSEIKFFKVIRSKLKIANKPILEKNPDFEDYLEQDIISDSYLARLQEDFFDTHISNEFELISEIDAETLDSFKQNNEE</sequence>
<dbReference type="PATRIC" id="fig|1189619.4.peg.765"/>
<evidence type="ECO:0008006" key="3">
    <source>
        <dbReference type="Google" id="ProtNLM"/>
    </source>
</evidence>
<dbReference type="SUPFAM" id="SSF158682">
    <property type="entry name" value="TerB-like"/>
    <property type="match status" value="1"/>
</dbReference>
<dbReference type="AlphaFoldDB" id="N1X2K4"/>
<dbReference type="eggNOG" id="ENOG5033UYN">
    <property type="taxonomic scope" value="Bacteria"/>
</dbReference>
<dbReference type="InterPro" id="IPR029024">
    <property type="entry name" value="TerB-like"/>
</dbReference>
<reference evidence="1 2" key="1">
    <citation type="journal article" date="2014" name="Genome Biol. Evol.">
        <title>Extensive gene acquisition in the extremely psychrophilic bacterial species Psychroflexus torquis and the link to sea-ice ecosystem specialism.</title>
        <authorList>
            <person name="Feng S."/>
            <person name="Powell S.M."/>
            <person name="Wilson R."/>
            <person name="Bowman J.P."/>
        </authorList>
    </citation>
    <scope>NUCLEOTIDE SEQUENCE [LARGE SCALE GENOMIC DNA]</scope>
    <source>
        <strain evidence="1 2">ACAM 44</strain>
    </source>
</reference>
<organism evidence="1 2">
    <name type="scientific">Psychroflexus gondwanensis ACAM 44</name>
    <dbReference type="NCBI Taxonomy" id="1189619"/>
    <lineage>
        <taxon>Bacteria</taxon>
        <taxon>Pseudomonadati</taxon>
        <taxon>Bacteroidota</taxon>
        <taxon>Flavobacteriia</taxon>
        <taxon>Flavobacteriales</taxon>
        <taxon>Flavobacteriaceae</taxon>
        <taxon>Psychroflexus</taxon>
    </lineage>
</organism>
<name>N1X2K4_9FLAO</name>
<keyword evidence="2" id="KW-1185">Reference proteome</keyword>
<proteinExistence type="predicted"/>
<dbReference type="Gene3D" id="1.10.3680.10">
    <property type="entry name" value="TerB-like"/>
    <property type="match status" value="1"/>
</dbReference>
<evidence type="ECO:0000313" key="2">
    <source>
        <dbReference type="Proteomes" id="UP000012317"/>
    </source>
</evidence>
<protein>
    <recommendedName>
        <fullName evidence="3">Co-chaperone DjlA N-terminal domain-containing protein</fullName>
    </recommendedName>
</protein>